<dbReference type="AlphaFoldDB" id="A0A0F9AVV6"/>
<name>A0A0F9AVV6_9ZZZZ</name>
<proteinExistence type="predicted"/>
<feature type="non-terminal residue" evidence="1">
    <location>
        <position position="31"/>
    </location>
</feature>
<protein>
    <submittedName>
        <fullName evidence="1">Uncharacterized protein</fullName>
    </submittedName>
</protein>
<comment type="caution">
    <text evidence="1">The sequence shown here is derived from an EMBL/GenBank/DDBJ whole genome shotgun (WGS) entry which is preliminary data.</text>
</comment>
<organism evidence="1">
    <name type="scientific">marine sediment metagenome</name>
    <dbReference type="NCBI Taxonomy" id="412755"/>
    <lineage>
        <taxon>unclassified sequences</taxon>
        <taxon>metagenomes</taxon>
        <taxon>ecological metagenomes</taxon>
    </lineage>
</organism>
<sequence>MPEQMIGPASTPMLFLENQNQVEQQRFSQQY</sequence>
<dbReference type="EMBL" id="LAZR01052600">
    <property type="protein sequence ID" value="KKK82589.1"/>
    <property type="molecule type" value="Genomic_DNA"/>
</dbReference>
<reference evidence="1" key="1">
    <citation type="journal article" date="2015" name="Nature">
        <title>Complex archaea that bridge the gap between prokaryotes and eukaryotes.</title>
        <authorList>
            <person name="Spang A."/>
            <person name="Saw J.H."/>
            <person name="Jorgensen S.L."/>
            <person name="Zaremba-Niedzwiedzka K."/>
            <person name="Martijn J."/>
            <person name="Lind A.E."/>
            <person name="van Eijk R."/>
            <person name="Schleper C."/>
            <person name="Guy L."/>
            <person name="Ettema T.J."/>
        </authorList>
    </citation>
    <scope>NUCLEOTIDE SEQUENCE</scope>
</reference>
<evidence type="ECO:0000313" key="1">
    <source>
        <dbReference type="EMBL" id="KKK82589.1"/>
    </source>
</evidence>
<gene>
    <name evidence="1" type="ORF">LCGC14_2801890</name>
</gene>
<accession>A0A0F9AVV6</accession>